<dbReference type="PANTHER" id="PTHR37576:SF2">
    <property type="entry name" value="DEFECT AT LOW TEMPERATURE PROTEIN 1"/>
    <property type="match status" value="1"/>
</dbReference>
<keyword evidence="1" id="KW-1133">Transmembrane helix</keyword>
<evidence type="ECO:0000313" key="3">
    <source>
        <dbReference type="Proteomes" id="UP001303160"/>
    </source>
</evidence>
<dbReference type="Proteomes" id="UP001303160">
    <property type="component" value="Unassembled WGS sequence"/>
</dbReference>
<dbReference type="InterPro" id="IPR021514">
    <property type="entry name" value="DUF3176"/>
</dbReference>
<keyword evidence="1" id="KW-0472">Membrane</keyword>
<reference evidence="2" key="1">
    <citation type="journal article" date="2023" name="Mol. Phylogenet. Evol.">
        <title>Genome-scale phylogeny and comparative genomics of the fungal order Sordariales.</title>
        <authorList>
            <person name="Hensen N."/>
            <person name="Bonometti L."/>
            <person name="Westerberg I."/>
            <person name="Brannstrom I.O."/>
            <person name="Guillou S."/>
            <person name="Cros-Aarteil S."/>
            <person name="Calhoun S."/>
            <person name="Haridas S."/>
            <person name="Kuo A."/>
            <person name="Mondo S."/>
            <person name="Pangilinan J."/>
            <person name="Riley R."/>
            <person name="LaButti K."/>
            <person name="Andreopoulos B."/>
            <person name="Lipzen A."/>
            <person name="Chen C."/>
            <person name="Yan M."/>
            <person name="Daum C."/>
            <person name="Ng V."/>
            <person name="Clum A."/>
            <person name="Steindorff A."/>
            <person name="Ohm R.A."/>
            <person name="Martin F."/>
            <person name="Silar P."/>
            <person name="Natvig D.O."/>
            <person name="Lalanne C."/>
            <person name="Gautier V."/>
            <person name="Ament-Velasquez S.L."/>
            <person name="Kruys A."/>
            <person name="Hutchinson M.I."/>
            <person name="Powell A.J."/>
            <person name="Barry K."/>
            <person name="Miller A.N."/>
            <person name="Grigoriev I.V."/>
            <person name="Debuchy R."/>
            <person name="Gladieux P."/>
            <person name="Hiltunen Thoren M."/>
            <person name="Johannesson H."/>
        </authorList>
    </citation>
    <scope>NUCLEOTIDE SEQUENCE</scope>
    <source>
        <strain evidence="2">CBS 315.58</strain>
    </source>
</reference>
<dbReference type="PANTHER" id="PTHR37576">
    <property type="entry name" value="DEFECT AT LOW TEMPERATURE PROTEIN 1"/>
    <property type="match status" value="1"/>
</dbReference>
<protein>
    <submittedName>
        <fullName evidence="2">Uncharacterized protein</fullName>
    </submittedName>
</protein>
<organism evidence="2 3">
    <name type="scientific">Triangularia verruculosa</name>
    <dbReference type="NCBI Taxonomy" id="2587418"/>
    <lineage>
        <taxon>Eukaryota</taxon>
        <taxon>Fungi</taxon>
        <taxon>Dikarya</taxon>
        <taxon>Ascomycota</taxon>
        <taxon>Pezizomycotina</taxon>
        <taxon>Sordariomycetes</taxon>
        <taxon>Sordariomycetidae</taxon>
        <taxon>Sordariales</taxon>
        <taxon>Podosporaceae</taxon>
        <taxon>Triangularia</taxon>
    </lineage>
</organism>
<keyword evidence="3" id="KW-1185">Reference proteome</keyword>
<gene>
    <name evidence="2" type="ORF">QBC40DRAFT_321469</name>
</gene>
<feature type="transmembrane region" description="Helical" evidence="1">
    <location>
        <begin position="65"/>
        <end position="91"/>
    </location>
</feature>
<accession>A0AAN6XLM2</accession>
<evidence type="ECO:0000256" key="1">
    <source>
        <dbReference type="SAM" id="Phobius"/>
    </source>
</evidence>
<keyword evidence="1" id="KW-0812">Transmembrane</keyword>
<comment type="caution">
    <text evidence="2">The sequence shown here is derived from an EMBL/GenBank/DDBJ whole genome shotgun (WGS) entry which is preliminary data.</text>
</comment>
<reference evidence="2" key="2">
    <citation type="submission" date="2023-05" db="EMBL/GenBank/DDBJ databases">
        <authorList>
            <consortium name="Lawrence Berkeley National Laboratory"/>
            <person name="Steindorff A."/>
            <person name="Hensen N."/>
            <person name="Bonometti L."/>
            <person name="Westerberg I."/>
            <person name="Brannstrom I.O."/>
            <person name="Guillou S."/>
            <person name="Cros-Aarteil S."/>
            <person name="Calhoun S."/>
            <person name="Haridas S."/>
            <person name="Kuo A."/>
            <person name="Mondo S."/>
            <person name="Pangilinan J."/>
            <person name="Riley R."/>
            <person name="Labutti K."/>
            <person name="Andreopoulos B."/>
            <person name="Lipzen A."/>
            <person name="Chen C."/>
            <person name="Yanf M."/>
            <person name="Daum C."/>
            <person name="Ng V."/>
            <person name="Clum A."/>
            <person name="Ohm R."/>
            <person name="Martin F."/>
            <person name="Silar P."/>
            <person name="Natvig D."/>
            <person name="Lalanne C."/>
            <person name="Gautier V."/>
            <person name="Ament-Velasquez S.L."/>
            <person name="Kruys A."/>
            <person name="Hutchinson M.I."/>
            <person name="Powell A.J."/>
            <person name="Barry K."/>
            <person name="Miller A.N."/>
            <person name="Grigoriev I.V."/>
            <person name="Debuchy R."/>
            <person name="Gladieux P."/>
            <person name="Thoren M.H."/>
            <person name="Johannesson H."/>
        </authorList>
    </citation>
    <scope>NUCLEOTIDE SEQUENCE</scope>
    <source>
        <strain evidence="2">CBS 315.58</strain>
    </source>
</reference>
<name>A0AAN6XLM2_9PEZI</name>
<dbReference type="EMBL" id="MU863896">
    <property type="protein sequence ID" value="KAK4202586.1"/>
    <property type="molecule type" value="Genomic_DNA"/>
</dbReference>
<dbReference type="AlphaFoldDB" id="A0AAN6XLM2"/>
<feature type="transmembrane region" description="Helical" evidence="1">
    <location>
        <begin position="24"/>
        <end position="45"/>
    </location>
</feature>
<evidence type="ECO:0000313" key="2">
    <source>
        <dbReference type="EMBL" id="KAK4202586.1"/>
    </source>
</evidence>
<sequence length="598" mass="65659">MCRKCRDHTRVKEEPWTSGFQAHFPWVACISIVSSLILTGAMIFITVRADNSNVESWSVPPPVLLAITSTAVNIFVHVALVRGASVAWWYLIMHPARQSRVQDIHWRWAASGGLVDALESIAIRGPSKTAISCSLATIMAVNAPLLQRALSVRTQEHTGPGVHVGPIYAAHRLPLGFGATAGAYGIHFPTPSFSEVTEKYLTRSPIVFVGDVGSLEGAYITKLPAAGYHLNCSAEQSIKLPKIERTDLYSVRPVIFLSSIAYYEFSKKGHIMQRVPTLLKHQTRVVDYDGRDGPRFYIDLIWKPKSGCANTTHETEIQERRCQILPATINYPVLLTQNNTLTLLPSPSAFNDELVSLETPEEAERSTSEGISTHGGLALLLAYHFSANYSLQFLHHSTVSGGEGWTSKVDGYFAYEMATYPSEDICDGVFKDPAPLIYNAIRELSLRSALKAANVSDPSHGQQLEGEEKTTVAVYIAKFGLLYGAVAVTMLATLSVIPLYHGFWKLGREVSMSPLEIAKAFRSRQLDGVPSNSTVQGLLKGAGERPVMYGVVDAVFGDEKEWVFGMGDPNLTVHPDEIGERDSLEWDGEETGRTVSHV</sequence>
<dbReference type="Pfam" id="PF11374">
    <property type="entry name" value="DUF3176"/>
    <property type="match status" value="1"/>
</dbReference>
<feature type="transmembrane region" description="Helical" evidence="1">
    <location>
        <begin position="481"/>
        <end position="504"/>
    </location>
</feature>
<proteinExistence type="predicted"/>